<dbReference type="Gene3D" id="1.20.1250.20">
    <property type="entry name" value="MFS general substrate transporter like domains"/>
    <property type="match status" value="1"/>
</dbReference>
<feature type="transmembrane region" description="Helical" evidence="6">
    <location>
        <begin position="286"/>
        <end position="304"/>
    </location>
</feature>
<proteinExistence type="predicted"/>
<dbReference type="Proteomes" id="UP000199754">
    <property type="component" value="Chromosome"/>
</dbReference>
<organism evidence="8 9">
    <name type="scientific">Pseudosulfitobacter pseudonitzschiae</name>
    <dbReference type="NCBI Taxonomy" id="1402135"/>
    <lineage>
        <taxon>Bacteria</taxon>
        <taxon>Pseudomonadati</taxon>
        <taxon>Pseudomonadota</taxon>
        <taxon>Alphaproteobacteria</taxon>
        <taxon>Rhodobacterales</taxon>
        <taxon>Roseobacteraceae</taxon>
        <taxon>Pseudosulfitobacter</taxon>
    </lineage>
</organism>
<dbReference type="InterPro" id="IPR011701">
    <property type="entry name" value="MFS"/>
</dbReference>
<evidence type="ECO:0000256" key="3">
    <source>
        <dbReference type="ARBA" id="ARBA00022692"/>
    </source>
</evidence>
<dbReference type="InterPro" id="IPR050189">
    <property type="entry name" value="MFS_Efflux_Transporters"/>
</dbReference>
<feature type="transmembrane region" description="Helical" evidence="6">
    <location>
        <begin position="218"/>
        <end position="238"/>
    </location>
</feature>
<feature type="transmembrane region" description="Helical" evidence="6">
    <location>
        <begin position="118"/>
        <end position="140"/>
    </location>
</feature>
<keyword evidence="5 6" id="KW-0472">Membrane</keyword>
<dbReference type="PANTHER" id="PTHR43124:SF10">
    <property type="entry name" value="PURINE EFFLUX PUMP PBUE"/>
    <property type="match status" value="1"/>
</dbReference>
<reference evidence="8 9" key="1">
    <citation type="submission" date="2017-07" db="EMBL/GenBank/DDBJ databases">
        <title>Genome Sequence of Sulfitobacter pseudonitzschiae Strain SMR1 Isolated from a culture of the Diatom Skeletonema marinoi.</title>
        <authorList>
            <person name="Topel M."/>
            <person name="Pinder M.I.M."/>
            <person name="Johansson O.N."/>
            <person name="Kourtchenko O."/>
            <person name="Godhe A."/>
            <person name="Clarke A.K."/>
        </authorList>
    </citation>
    <scope>NUCLEOTIDE SEQUENCE [LARGE SCALE GENOMIC DNA]</scope>
    <source>
        <strain evidence="8 9">SMR1</strain>
    </source>
</reference>
<dbReference type="InterPro" id="IPR036259">
    <property type="entry name" value="MFS_trans_sf"/>
</dbReference>
<dbReference type="Pfam" id="PF07690">
    <property type="entry name" value="MFS_1"/>
    <property type="match status" value="1"/>
</dbReference>
<feature type="transmembrane region" description="Helical" evidence="6">
    <location>
        <begin position="374"/>
        <end position="392"/>
    </location>
</feature>
<dbReference type="AlphaFoldDB" id="A0A221JY08"/>
<evidence type="ECO:0000256" key="6">
    <source>
        <dbReference type="SAM" id="Phobius"/>
    </source>
</evidence>
<evidence type="ECO:0000256" key="5">
    <source>
        <dbReference type="ARBA" id="ARBA00023136"/>
    </source>
</evidence>
<feature type="transmembrane region" description="Helical" evidence="6">
    <location>
        <begin position="177"/>
        <end position="197"/>
    </location>
</feature>
<feature type="transmembrane region" description="Helical" evidence="6">
    <location>
        <begin position="21"/>
        <end position="42"/>
    </location>
</feature>
<dbReference type="PROSITE" id="PS50850">
    <property type="entry name" value="MFS"/>
    <property type="match status" value="1"/>
</dbReference>
<gene>
    <name evidence="8" type="primary">pbuE</name>
    <name evidence="8" type="ORF">SULPSESMR1_00787</name>
</gene>
<feature type="transmembrane region" description="Helical" evidence="6">
    <location>
        <begin position="258"/>
        <end position="277"/>
    </location>
</feature>
<dbReference type="SUPFAM" id="SSF103473">
    <property type="entry name" value="MFS general substrate transporter"/>
    <property type="match status" value="1"/>
</dbReference>
<dbReference type="PANTHER" id="PTHR43124">
    <property type="entry name" value="PURINE EFFLUX PUMP PBUE"/>
    <property type="match status" value="1"/>
</dbReference>
<dbReference type="InterPro" id="IPR020846">
    <property type="entry name" value="MFS_dom"/>
</dbReference>
<keyword evidence="2" id="KW-1003">Cell membrane</keyword>
<feature type="transmembrane region" description="Helical" evidence="6">
    <location>
        <begin position="147"/>
        <end position="171"/>
    </location>
</feature>
<feature type="transmembrane region" description="Helical" evidence="6">
    <location>
        <begin position="89"/>
        <end position="112"/>
    </location>
</feature>
<evidence type="ECO:0000256" key="4">
    <source>
        <dbReference type="ARBA" id="ARBA00022989"/>
    </source>
</evidence>
<dbReference type="GO" id="GO:0022857">
    <property type="term" value="F:transmembrane transporter activity"/>
    <property type="evidence" value="ECO:0007669"/>
    <property type="project" value="InterPro"/>
</dbReference>
<evidence type="ECO:0000313" key="9">
    <source>
        <dbReference type="Proteomes" id="UP000199754"/>
    </source>
</evidence>
<dbReference type="KEGG" id="spse:SULPSESMR1_00787"/>
<dbReference type="EMBL" id="CP022415">
    <property type="protein sequence ID" value="ASM71618.1"/>
    <property type="molecule type" value="Genomic_DNA"/>
</dbReference>
<evidence type="ECO:0000313" key="8">
    <source>
        <dbReference type="EMBL" id="ASM71618.1"/>
    </source>
</evidence>
<evidence type="ECO:0000259" key="7">
    <source>
        <dbReference type="PROSITE" id="PS50850"/>
    </source>
</evidence>
<accession>A0A221JY08</accession>
<keyword evidence="9" id="KW-1185">Reference proteome</keyword>
<evidence type="ECO:0000256" key="1">
    <source>
        <dbReference type="ARBA" id="ARBA00004651"/>
    </source>
</evidence>
<comment type="subcellular location">
    <subcellularLocation>
        <location evidence="1">Cell membrane</location>
        <topology evidence="1">Multi-pass membrane protein</topology>
    </subcellularLocation>
</comment>
<feature type="transmembrane region" description="Helical" evidence="6">
    <location>
        <begin position="310"/>
        <end position="329"/>
    </location>
</feature>
<dbReference type="RefSeq" id="WP_089419642.1">
    <property type="nucleotide sequence ID" value="NZ_CP022415.1"/>
</dbReference>
<feature type="transmembrane region" description="Helical" evidence="6">
    <location>
        <begin position="341"/>
        <end position="368"/>
    </location>
</feature>
<evidence type="ECO:0000256" key="2">
    <source>
        <dbReference type="ARBA" id="ARBA00022475"/>
    </source>
</evidence>
<sequence length="404" mass="42161">MRALHFLRGQRKGCDMQAPPKMLIPVLTLSNFLIGVGAFIIIGMLEPLGTDLKITPAHAGQLLTVYAVAYAVLSPVLVAVTGRIGRRRVMALGLSMFGLAALASALAPSLLVLNGGRVLAAAGAGLFTPVAAATAAALFPPEQRARVLAMVFFGFSVAQVLGVPAGSWIAYTFGWRWGFWSVVALALPCIAMIWHHVPAGLKFQPTTLRDLGAVLGNLRMILAVLFTSTFLGATYILYTYMAPLLSETMGYGRDGVTLVLAVTGVGAVIGNLASGLLTDRLGWRRTLVSLCICQIILLPVYSLLPVANVQLLALTVIWSMTGWAFMAAQQSRLIGLAGSQATVVLALNAAAIYVGAAVGSAIGGWVLLHAGLSALGFAAACGMAVALVHLLLSARMSPKVPSTT</sequence>
<keyword evidence="4 6" id="KW-1133">Transmembrane helix</keyword>
<feature type="transmembrane region" description="Helical" evidence="6">
    <location>
        <begin position="62"/>
        <end position="82"/>
    </location>
</feature>
<keyword evidence="3 6" id="KW-0812">Transmembrane</keyword>
<protein>
    <submittedName>
        <fullName evidence="8">Purine efflux pump PbuE</fullName>
    </submittedName>
</protein>
<name>A0A221JY08_9RHOB</name>
<dbReference type="STRING" id="1402135.SAMN05444149_10519"/>
<dbReference type="GO" id="GO:0005886">
    <property type="term" value="C:plasma membrane"/>
    <property type="evidence" value="ECO:0007669"/>
    <property type="project" value="UniProtKB-SubCell"/>
</dbReference>
<feature type="domain" description="Major facilitator superfamily (MFS) profile" evidence="7">
    <location>
        <begin position="23"/>
        <end position="397"/>
    </location>
</feature>
<dbReference type="CDD" id="cd17324">
    <property type="entry name" value="MFS_NepI_like"/>
    <property type="match status" value="1"/>
</dbReference>